<feature type="domain" description="Protein kinase" evidence="15">
    <location>
        <begin position="71"/>
        <end position="293"/>
    </location>
</feature>
<dbReference type="GO" id="GO:0016020">
    <property type="term" value="C:membrane"/>
    <property type="evidence" value="ECO:0007669"/>
    <property type="project" value="UniProtKB-SubCell"/>
</dbReference>
<dbReference type="SUPFAM" id="SSF56112">
    <property type="entry name" value="Protein kinase-like (PK-like)"/>
    <property type="match status" value="1"/>
</dbReference>
<dbReference type="PROSITE" id="PS00108">
    <property type="entry name" value="PROTEIN_KINASE_ST"/>
    <property type="match status" value="1"/>
</dbReference>
<keyword evidence="3" id="KW-0723">Serine/threonine-protein kinase</keyword>
<reference evidence="16" key="1">
    <citation type="submission" date="2013-07" db="EMBL/GenBank/DDBJ databases">
        <title>The genome of Eucalyptus grandis.</title>
        <authorList>
            <person name="Schmutz J."/>
            <person name="Hayes R."/>
            <person name="Myburg A."/>
            <person name="Tuskan G."/>
            <person name="Grattapaglia D."/>
            <person name="Rokhsar D.S."/>
        </authorList>
    </citation>
    <scope>NUCLEOTIDE SEQUENCE</scope>
    <source>
        <tissue evidence="16">Leaf extractions</tissue>
    </source>
</reference>
<keyword evidence="5" id="KW-0812">Transmembrane</keyword>
<protein>
    <recommendedName>
        <fullName evidence="2">non-specific serine/threonine protein kinase</fullName>
        <ecNumber evidence="2">2.7.11.1</ecNumber>
    </recommendedName>
</protein>
<keyword evidence="9" id="KW-0067">ATP-binding</keyword>
<evidence type="ECO:0000256" key="7">
    <source>
        <dbReference type="ARBA" id="ARBA00022741"/>
    </source>
</evidence>
<keyword evidence="4" id="KW-0808">Transferase</keyword>
<evidence type="ECO:0000256" key="13">
    <source>
        <dbReference type="ARBA" id="ARBA00047899"/>
    </source>
</evidence>
<dbReference type="FunFam" id="1.10.510.10:FF:001023">
    <property type="entry name" value="Os07g0541700 protein"/>
    <property type="match status" value="1"/>
</dbReference>
<dbReference type="InParanoid" id="A0A059BS22"/>
<evidence type="ECO:0000256" key="10">
    <source>
        <dbReference type="ARBA" id="ARBA00022989"/>
    </source>
</evidence>
<evidence type="ECO:0000256" key="14">
    <source>
        <dbReference type="ARBA" id="ARBA00048679"/>
    </source>
</evidence>
<accession>A0A059BS22</accession>
<evidence type="ECO:0000256" key="8">
    <source>
        <dbReference type="ARBA" id="ARBA00022777"/>
    </source>
</evidence>
<evidence type="ECO:0000256" key="11">
    <source>
        <dbReference type="ARBA" id="ARBA00023136"/>
    </source>
</evidence>
<dbReference type="InterPro" id="IPR011009">
    <property type="entry name" value="Kinase-like_dom_sf"/>
</dbReference>
<name>A0A059BS22_EUCGR</name>
<keyword evidence="12" id="KW-0325">Glycoprotein</keyword>
<dbReference type="GO" id="GO:0005524">
    <property type="term" value="F:ATP binding"/>
    <property type="evidence" value="ECO:0007669"/>
    <property type="project" value="UniProtKB-KW"/>
</dbReference>
<keyword evidence="10" id="KW-1133">Transmembrane helix</keyword>
<evidence type="ECO:0000259" key="15">
    <source>
        <dbReference type="PROSITE" id="PS50011"/>
    </source>
</evidence>
<evidence type="ECO:0000256" key="1">
    <source>
        <dbReference type="ARBA" id="ARBA00004479"/>
    </source>
</evidence>
<evidence type="ECO:0000256" key="4">
    <source>
        <dbReference type="ARBA" id="ARBA00022679"/>
    </source>
</evidence>
<dbReference type="Gene3D" id="3.30.200.20">
    <property type="entry name" value="Phosphorylase Kinase, domain 1"/>
    <property type="match status" value="1"/>
</dbReference>
<keyword evidence="8" id="KW-0418">Kinase</keyword>
<keyword evidence="6" id="KW-0732">Signal</keyword>
<dbReference type="AlphaFoldDB" id="A0A059BS22"/>
<comment type="subcellular location">
    <subcellularLocation>
        <location evidence="1">Membrane</location>
        <topology evidence="1">Single-pass type I membrane protein</topology>
    </subcellularLocation>
</comment>
<evidence type="ECO:0000313" key="16">
    <source>
        <dbReference type="EMBL" id="KCW68761.1"/>
    </source>
</evidence>
<keyword evidence="7" id="KW-0547">Nucleotide-binding</keyword>
<comment type="catalytic activity">
    <reaction evidence="14">
        <text>L-seryl-[protein] + ATP = O-phospho-L-seryl-[protein] + ADP + H(+)</text>
        <dbReference type="Rhea" id="RHEA:17989"/>
        <dbReference type="Rhea" id="RHEA-COMP:9863"/>
        <dbReference type="Rhea" id="RHEA-COMP:11604"/>
        <dbReference type="ChEBI" id="CHEBI:15378"/>
        <dbReference type="ChEBI" id="CHEBI:29999"/>
        <dbReference type="ChEBI" id="CHEBI:30616"/>
        <dbReference type="ChEBI" id="CHEBI:83421"/>
        <dbReference type="ChEBI" id="CHEBI:456216"/>
        <dbReference type="EC" id="2.7.11.1"/>
    </reaction>
</comment>
<comment type="catalytic activity">
    <reaction evidence="13">
        <text>L-threonyl-[protein] + ATP = O-phospho-L-threonyl-[protein] + ADP + H(+)</text>
        <dbReference type="Rhea" id="RHEA:46608"/>
        <dbReference type="Rhea" id="RHEA-COMP:11060"/>
        <dbReference type="Rhea" id="RHEA-COMP:11605"/>
        <dbReference type="ChEBI" id="CHEBI:15378"/>
        <dbReference type="ChEBI" id="CHEBI:30013"/>
        <dbReference type="ChEBI" id="CHEBI:30616"/>
        <dbReference type="ChEBI" id="CHEBI:61977"/>
        <dbReference type="ChEBI" id="CHEBI:456216"/>
        <dbReference type="EC" id="2.7.11.1"/>
    </reaction>
</comment>
<dbReference type="InterPro" id="IPR045874">
    <property type="entry name" value="LRK10/LRL21-25-like"/>
</dbReference>
<evidence type="ECO:0000256" key="9">
    <source>
        <dbReference type="ARBA" id="ARBA00022840"/>
    </source>
</evidence>
<dbReference type="Gene3D" id="1.10.510.10">
    <property type="entry name" value="Transferase(Phosphotransferase) domain 1"/>
    <property type="match status" value="1"/>
</dbReference>
<proteinExistence type="predicted"/>
<evidence type="ECO:0000256" key="12">
    <source>
        <dbReference type="ARBA" id="ARBA00023180"/>
    </source>
</evidence>
<gene>
    <name evidence="16" type="ORF">EUGRSUZ_F02360</name>
</gene>
<dbReference type="SMART" id="SM00220">
    <property type="entry name" value="S_TKc"/>
    <property type="match status" value="1"/>
</dbReference>
<dbReference type="PANTHER" id="PTHR27009">
    <property type="entry name" value="RUST RESISTANCE KINASE LR10-RELATED"/>
    <property type="match status" value="1"/>
</dbReference>
<keyword evidence="11" id="KW-0472">Membrane</keyword>
<dbReference type="EC" id="2.7.11.1" evidence="2"/>
<dbReference type="PROSITE" id="PS50011">
    <property type="entry name" value="PROTEIN_KINASE_DOM"/>
    <property type="match status" value="1"/>
</dbReference>
<dbReference type="GO" id="GO:0004674">
    <property type="term" value="F:protein serine/threonine kinase activity"/>
    <property type="evidence" value="ECO:0007669"/>
    <property type="project" value="UniProtKB-KW"/>
</dbReference>
<organism evidence="16">
    <name type="scientific">Eucalyptus grandis</name>
    <name type="common">Flooded gum</name>
    <dbReference type="NCBI Taxonomy" id="71139"/>
    <lineage>
        <taxon>Eukaryota</taxon>
        <taxon>Viridiplantae</taxon>
        <taxon>Streptophyta</taxon>
        <taxon>Embryophyta</taxon>
        <taxon>Tracheophyta</taxon>
        <taxon>Spermatophyta</taxon>
        <taxon>Magnoliopsida</taxon>
        <taxon>eudicotyledons</taxon>
        <taxon>Gunneridae</taxon>
        <taxon>Pentapetalae</taxon>
        <taxon>rosids</taxon>
        <taxon>malvids</taxon>
        <taxon>Myrtales</taxon>
        <taxon>Myrtaceae</taxon>
        <taxon>Myrtoideae</taxon>
        <taxon>Eucalypteae</taxon>
        <taxon>Eucalyptus</taxon>
    </lineage>
</organism>
<evidence type="ECO:0000256" key="3">
    <source>
        <dbReference type="ARBA" id="ARBA00022527"/>
    </source>
</evidence>
<sequence length="293" mass="32631">MVNAKVSYAEATCTLELMAMIPGWVDDNNLRSYVQIHEQMVYGVELSWIRIACEMNCKHYFGCDIIDKQQIRCINKDGTANAGPRIGFFLAALSIYGIGRLQSGCIVAMKILNKGKANGQDFINEVSTIGRIHHVNVVGLIGFCFEGSKQALVYDFMHNGSLDKHIFSQGQETSLDCKEVYKIALGVARGIEYLHRGCSMQILHFDIKPHNILLDRDFAPKIYDFGLTRFYPTNYNTVSLTTTIGTLGYMAPGLIYKNLGGVSYKADVYSFGKLLMEMANGRKNVDVVAKCSS</sequence>
<dbReference type="Pfam" id="PF00069">
    <property type="entry name" value="Pkinase"/>
    <property type="match status" value="1"/>
</dbReference>
<dbReference type="EMBL" id="KK198758">
    <property type="protein sequence ID" value="KCW68761.1"/>
    <property type="molecule type" value="Genomic_DNA"/>
</dbReference>
<dbReference type="Gramene" id="KCW68761">
    <property type="protein sequence ID" value="KCW68761"/>
    <property type="gene ID" value="EUGRSUZ_F02360"/>
</dbReference>
<dbReference type="InterPro" id="IPR008271">
    <property type="entry name" value="Ser/Thr_kinase_AS"/>
</dbReference>
<evidence type="ECO:0000256" key="5">
    <source>
        <dbReference type="ARBA" id="ARBA00022692"/>
    </source>
</evidence>
<evidence type="ECO:0000256" key="6">
    <source>
        <dbReference type="ARBA" id="ARBA00022729"/>
    </source>
</evidence>
<dbReference type="InterPro" id="IPR000719">
    <property type="entry name" value="Prot_kinase_dom"/>
</dbReference>
<evidence type="ECO:0000256" key="2">
    <source>
        <dbReference type="ARBA" id="ARBA00012513"/>
    </source>
</evidence>